<dbReference type="InterPro" id="IPR029055">
    <property type="entry name" value="Ntn_hydrolases_N"/>
</dbReference>
<dbReference type="Pfam" id="PF01112">
    <property type="entry name" value="Asparaginase_2"/>
    <property type="match status" value="1"/>
</dbReference>
<dbReference type="GO" id="GO:0008233">
    <property type="term" value="F:peptidase activity"/>
    <property type="evidence" value="ECO:0007669"/>
    <property type="project" value="UniProtKB-KW"/>
</dbReference>
<feature type="binding site" evidence="6">
    <location>
        <begin position="231"/>
        <end position="234"/>
    </location>
    <ligand>
        <name>substrate</name>
    </ligand>
</feature>
<evidence type="ECO:0000256" key="7">
    <source>
        <dbReference type="PIRSR" id="PIRSR600246-3"/>
    </source>
</evidence>
<evidence type="ECO:0000256" key="4">
    <source>
        <dbReference type="ARBA" id="ARBA00069124"/>
    </source>
</evidence>
<keyword evidence="1" id="KW-0645">Protease</keyword>
<dbReference type="AlphaFoldDB" id="A0A256GJ44"/>
<dbReference type="Proteomes" id="UP000216363">
    <property type="component" value="Unassembled WGS sequence"/>
</dbReference>
<keyword evidence="2" id="KW-0378">Hydrolase</keyword>
<evidence type="ECO:0000256" key="5">
    <source>
        <dbReference type="PIRSR" id="PIRSR600246-1"/>
    </source>
</evidence>
<proteinExistence type="predicted"/>
<organism evidence="8 9">
    <name type="scientific">Brucella lupini</name>
    <dbReference type="NCBI Taxonomy" id="255457"/>
    <lineage>
        <taxon>Bacteria</taxon>
        <taxon>Pseudomonadati</taxon>
        <taxon>Pseudomonadota</taxon>
        <taxon>Alphaproteobacteria</taxon>
        <taxon>Hyphomicrobiales</taxon>
        <taxon>Brucellaceae</taxon>
        <taxon>Brucella/Ochrobactrum group</taxon>
        <taxon>Brucella</taxon>
    </lineage>
</organism>
<dbReference type="CDD" id="cd04701">
    <property type="entry name" value="Asparaginase_2"/>
    <property type="match status" value="1"/>
</dbReference>
<evidence type="ECO:0000313" key="9">
    <source>
        <dbReference type="Proteomes" id="UP000216363"/>
    </source>
</evidence>
<evidence type="ECO:0000256" key="2">
    <source>
        <dbReference type="ARBA" id="ARBA00022801"/>
    </source>
</evidence>
<dbReference type="Gene3D" id="3.60.20.30">
    <property type="entry name" value="(Glycosyl)asparaginase"/>
    <property type="match status" value="1"/>
</dbReference>
<dbReference type="SUPFAM" id="SSF56235">
    <property type="entry name" value="N-terminal nucleophile aminohydrolases (Ntn hydrolases)"/>
    <property type="match status" value="1"/>
</dbReference>
<gene>
    <name evidence="8" type="ORF">CES86_3496</name>
</gene>
<evidence type="ECO:0000256" key="3">
    <source>
        <dbReference type="ARBA" id="ARBA00022813"/>
    </source>
</evidence>
<accession>A0A256GJ44</accession>
<dbReference type="GO" id="GO:0006508">
    <property type="term" value="P:proteolysis"/>
    <property type="evidence" value="ECO:0007669"/>
    <property type="project" value="UniProtKB-KW"/>
</dbReference>
<sequence>MKMPEFVPVIALHGGAGTILKANMTPEKEAAYHAGLRECLQAGLDVLRKGGKALDAVTASVIALEENPLFNAGRGAVFTTDETHEMDAAIMDGATRACGAISGICGPRNPVLAARAVMEQTEHVFFAGEGAKRFCEAAGLEMMAPEWFSTEQRRKALHDEMARRRSGAADDGDPARKHGTVGAVALDRFGHLAAATSTGGMTAKTPGRVGDSPVIGAGTWADDETVALSATGHGEYFIRWAVGHEVDARMRWAGQSLNEAAGAVVRELGEIGGSGGLVAVDRKGNVSLPFNSPGMYRACCGLDGEINTGIYR</sequence>
<dbReference type="PANTHER" id="PTHR10188">
    <property type="entry name" value="L-ASPARAGINASE"/>
    <property type="match status" value="1"/>
</dbReference>
<protein>
    <recommendedName>
        <fullName evidence="4">Isoaspartyl peptidase</fullName>
    </recommendedName>
</protein>
<reference evidence="8 9" key="1">
    <citation type="submission" date="2017-07" db="EMBL/GenBank/DDBJ databases">
        <title>Draft genome of Ochrobactrum lupini type strain LUP21.</title>
        <authorList>
            <person name="Krzyzanowska D.M."/>
            <person name="Jafra S."/>
        </authorList>
    </citation>
    <scope>NUCLEOTIDE SEQUENCE [LARGE SCALE GENOMIC DNA]</scope>
    <source>
        <strain evidence="8 9">LUP21</strain>
    </source>
</reference>
<dbReference type="PANTHER" id="PTHR10188:SF6">
    <property type="entry name" value="N(4)-(BETA-N-ACETYLGLUCOSAMINYL)-L-ASPARAGINASE"/>
    <property type="match status" value="1"/>
</dbReference>
<dbReference type="EMBL" id="NNRN01000053">
    <property type="protein sequence ID" value="OYR27142.1"/>
    <property type="molecule type" value="Genomic_DNA"/>
</dbReference>
<feature type="site" description="Cleavage; by autolysis" evidence="7">
    <location>
        <begin position="179"/>
        <end position="180"/>
    </location>
</feature>
<dbReference type="FunFam" id="3.60.20.30:FF:000001">
    <property type="entry name" value="Isoaspartyl peptidase/L-asparaginase"/>
    <property type="match status" value="1"/>
</dbReference>
<evidence type="ECO:0000313" key="8">
    <source>
        <dbReference type="EMBL" id="OYR27142.1"/>
    </source>
</evidence>
<feature type="active site" description="Nucleophile" evidence="5">
    <location>
        <position position="180"/>
    </location>
</feature>
<comment type="caution">
    <text evidence="8">The sequence shown here is derived from an EMBL/GenBank/DDBJ whole genome shotgun (WGS) entry which is preliminary data.</text>
</comment>
<evidence type="ECO:0000256" key="1">
    <source>
        <dbReference type="ARBA" id="ARBA00022670"/>
    </source>
</evidence>
<evidence type="ECO:0000256" key="6">
    <source>
        <dbReference type="PIRSR" id="PIRSR600246-2"/>
    </source>
</evidence>
<feature type="binding site" evidence="6">
    <location>
        <begin position="208"/>
        <end position="211"/>
    </location>
    <ligand>
        <name>substrate</name>
    </ligand>
</feature>
<name>A0A256GJ44_9HYPH</name>
<keyword evidence="3" id="KW-0068">Autocatalytic cleavage</keyword>
<dbReference type="GO" id="GO:0016811">
    <property type="term" value="F:hydrolase activity, acting on carbon-nitrogen (but not peptide) bonds, in linear amides"/>
    <property type="evidence" value="ECO:0007669"/>
    <property type="project" value="UniProtKB-ARBA"/>
</dbReference>
<dbReference type="InterPro" id="IPR000246">
    <property type="entry name" value="Peptidase_T2"/>
</dbReference>